<dbReference type="Pfam" id="PF07751">
    <property type="entry name" value="Abi_2"/>
    <property type="match status" value="1"/>
</dbReference>
<accession>A0ABS4CL92</accession>
<name>A0ABS4CL92_9ENTE</name>
<reference evidence="1 2" key="1">
    <citation type="submission" date="2020-12" db="EMBL/GenBank/DDBJ databases">
        <title>Vagococcus allomyrinae sp. nov. and Enterococcus lavae sp. nov., isolated from the larvae of Allomyrina dichotoma.</title>
        <authorList>
            <person name="Lee S.D."/>
        </authorList>
    </citation>
    <scope>NUCLEOTIDE SEQUENCE [LARGE SCALE GENOMIC DNA]</scope>
    <source>
        <strain evidence="1 2">BWM-S5</strain>
    </source>
</reference>
<comment type="caution">
    <text evidence="1">The sequence shown here is derived from an EMBL/GenBank/DDBJ whole genome shotgun (WGS) entry which is preliminary data.</text>
</comment>
<dbReference type="RefSeq" id="WP_209558149.1">
    <property type="nucleotide sequence ID" value="NZ_JAEDXU010000007.1"/>
</dbReference>
<keyword evidence="2" id="KW-1185">Reference proteome</keyword>
<organism evidence="1 2">
    <name type="scientific">Enterococcus larvae</name>
    <dbReference type="NCBI Taxonomy" id="2794352"/>
    <lineage>
        <taxon>Bacteria</taxon>
        <taxon>Bacillati</taxon>
        <taxon>Bacillota</taxon>
        <taxon>Bacilli</taxon>
        <taxon>Lactobacillales</taxon>
        <taxon>Enterococcaceae</taxon>
        <taxon>Enterococcus</taxon>
    </lineage>
</organism>
<dbReference type="PIRSF" id="PIRSF034934">
    <property type="entry name" value="AbiF_AbiD"/>
    <property type="match status" value="1"/>
</dbReference>
<evidence type="ECO:0000313" key="2">
    <source>
        <dbReference type="Proteomes" id="UP000673375"/>
    </source>
</evidence>
<dbReference type="InterPro" id="IPR017034">
    <property type="entry name" value="Abi_system_AbiD/AbiF"/>
</dbReference>
<protein>
    <submittedName>
        <fullName evidence="1">Abi family protein</fullName>
    </submittedName>
</protein>
<proteinExistence type="predicted"/>
<dbReference type="Proteomes" id="UP000673375">
    <property type="component" value="Unassembled WGS sequence"/>
</dbReference>
<sequence length="289" mass="34489">MVDYSKPATTYDEQIELLKSRNLIIEDEENAKGFLKSVGYFRLSGYWLTLCQGKDVFKNGATFNHIINIYDTDAELKKLLFGLLEDIEINYRTAISHEFSFYYSPIDHYNKLNFDKEEWYIKWFDTFEESVSRATKRNELFVKHYSRKYKNIFPIWTALEMSSFGDLSKFYNNLKTDLRKKIAKQTISFSNVYLENWLYVLSVVRNMCGHNSRLYDRRLNIKPKLTAKELTKISNSSLFSVIVICKKVSLQEESWQKFYDSLLKIIEENRIGVDWKLYGFPDNWQDYFI</sequence>
<dbReference type="InterPro" id="IPR011664">
    <property type="entry name" value="Abi_system_AbiD/AbiF-like"/>
</dbReference>
<evidence type="ECO:0000313" key="1">
    <source>
        <dbReference type="EMBL" id="MBP1047369.1"/>
    </source>
</evidence>
<dbReference type="EMBL" id="JAEDXU010000007">
    <property type="protein sequence ID" value="MBP1047369.1"/>
    <property type="molecule type" value="Genomic_DNA"/>
</dbReference>
<gene>
    <name evidence="1" type="ORF">I6N96_13880</name>
</gene>